<comment type="catalytic activity">
    <reaction evidence="8">
        <text>Couples ATP hydrolysis with the unwinding of duplex DNA by translocating in the 3'-5' direction.</text>
        <dbReference type="EC" id="5.6.2.4"/>
    </reaction>
</comment>
<dbReference type="Pfam" id="PF13361">
    <property type="entry name" value="UvrD_C"/>
    <property type="match status" value="1"/>
</dbReference>
<gene>
    <name evidence="14" type="ORF">H9741_07175</name>
</gene>
<dbReference type="InterPro" id="IPR014017">
    <property type="entry name" value="DNA_helicase_UvrD-like_C"/>
</dbReference>
<dbReference type="PROSITE" id="PS51217">
    <property type="entry name" value="UVRD_HELICASE_CTER"/>
    <property type="match status" value="1"/>
</dbReference>
<evidence type="ECO:0000256" key="9">
    <source>
        <dbReference type="ARBA" id="ARBA00034808"/>
    </source>
</evidence>
<evidence type="ECO:0000256" key="11">
    <source>
        <dbReference type="PROSITE-ProRule" id="PRU00560"/>
    </source>
</evidence>
<sequence length="722" mass="82035">MGIEEKIFENLNAEQAQAIRRTEGYVRVAAGAGSGKTRVLTNRYVYVAKVLGVPAEHILSVTFTNKAAWEMRKRIRAALPDEDGGWILTFHSACHKILQSDISCLAYPSNFIVLDEEDQKGILQRIFDENGLTLKNFSFRRCLDALEVYKSQNAYVPFLTDPARKEIAPGLADADDKGSMSFVILKYLQSQRKNFYLDFNDLIQFVLYLFQTREDIAQKWQKKFEYIQIDEFQDVSAEQYQLACVLSAYHKNLFIVGDPDQTIYSWRGASVGYFLNFDKRFEGTQTIVLDKNYRSTPEILGVSNSLISHNTARLKKKLNAVRKSGATPCYYHAKSRAEESEWIASSIQSLHDAGTPLRDIAILYRGNYMSRPIEEALIKKNIPYAVYSGVAFYQRKEIKDALAYLRFLACGDELSFLRIVNVPPRGIGKTRLALLSERARTSGWLGALKELSSHEKFKATKAAQLVQALESSAEYAKSHDAADTLDFLLQKSGYEEYLMLCGNQDKLDNLNELKSSLREYLDEAQEEVSIDDYLNGIALLTSADMQDRENCVRLMTIHTAKGLEFPVVFVCCMNEGMFPSRKIRSKEEMEEERRVAYVAMTRAENLLFFSDAEGYDAQAGGSLYSSRFLFNIDEKLLEKKGFPSEQHMQRSKEYIRQQEFEMGVTDAPPNIRVFAAGEEVRHPHFGAGKILSVQDGEYLVAFENGKTRSVSVSSDVLIPLYR</sequence>
<dbReference type="Gene3D" id="3.40.50.300">
    <property type="entry name" value="P-loop containing nucleotide triphosphate hydrolases"/>
    <property type="match status" value="2"/>
</dbReference>
<dbReference type="InterPro" id="IPR000212">
    <property type="entry name" value="DNA_helicase_UvrD/REP"/>
</dbReference>
<dbReference type="CDD" id="cd18807">
    <property type="entry name" value="SF1_C_UvrD"/>
    <property type="match status" value="1"/>
</dbReference>
<dbReference type="GO" id="GO:0043138">
    <property type="term" value="F:3'-5' DNA helicase activity"/>
    <property type="evidence" value="ECO:0007669"/>
    <property type="project" value="UniProtKB-EC"/>
</dbReference>
<dbReference type="AlphaFoldDB" id="A0A9D1V9H8"/>
<evidence type="ECO:0000256" key="7">
    <source>
        <dbReference type="ARBA" id="ARBA00023235"/>
    </source>
</evidence>
<keyword evidence="6" id="KW-0238">DNA-binding</keyword>
<evidence type="ECO:0000256" key="10">
    <source>
        <dbReference type="ARBA" id="ARBA00048988"/>
    </source>
</evidence>
<dbReference type="InterPro" id="IPR013986">
    <property type="entry name" value="DExx_box_DNA_helicase_dom_sf"/>
</dbReference>
<proteinExistence type="inferred from homology"/>
<reference evidence="14" key="2">
    <citation type="submission" date="2021-04" db="EMBL/GenBank/DDBJ databases">
        <authorList>
            <person name="Gilroy R."/>
        </authorList>
    </citation>
    <scope>NUCLEOTIDE SEQUENCE</scope>
    <source>
        <strain evidence="14">811</strain>
    </source>
</reference>
<name>A0A9D1V9H8_9FIRM</name>
<evidence type="ECO:0000259" key="13">
    <source>
        <dbReference type="PROSITE" id="PS51217"/>
    </source>
</evidence>
<dbReference type="GO" id="GO:0005524">
    <property type="term" value="F:ATP binding"/>
    <property type="evidence" value="ECO:0007669"/>
    <property type="project" value="UniProtKB-UniRule"/>
</dbReference>
<dbReference type="EC" id="5.6.2.4" evidence="9"/>
<keyword evidence="3 11" id="KW-0378">Hydrolase</keyword>
<evidence type="ECO:0000313" key="14">
    <source>
        <dbReference type="EMBL" id="HIX08234.1"/>
    </source>
</evidence>
<evidence type="ECO:0000256" key="5">
    <source>
        <dbReference type="ARBA" id="ARBA00022840"/>
    </source>
</evidence>
<dbReference type="GO" id="GO:0033202">
    <property type="term" value="C:DNA helicase complex"/>
    <property type="evidence" value="ECO:0007669"/>
    <property type="project" value="TreeGrafter"/>
</dbReference>
<evidence type="ECO:0000313" key="15">
    <source>
        <dbReference type="Proteomes" id="UP000824204"/>
    </source>
</evidence>
<feature type="domain" description="UvrD-like helicase ATP-binding" evidence="12">
    <location>
        <begin position="9"/>
        <end position="296"/>
    </location>
</feature>
<protein>
    <recommendedName>
        <fullName evidence="9">DNA 3'-5' helicase</fullName>
        <ecNumber evidence="9">5.6.2.4</ecNumber>
    </recommendedName>
</protein>
<dbReference type="CDD" id="cd17932">
    <property type="entry name" value="DEXQc_UvrD"/>
    <property type="match status" value="1"/>
</dbReference>
<dbReference type="SUPFAM" id="SSF52540">
    <property type="entry name" value="P-loop containing nucleoside triphosphate hydrolases"/>
    <property type="match status" value="1"/>
</dbReference>
<dbReference type="PANTHER" id="PTHR11070:SF2">
    <property type="entry name" value="ATP-DEPENDENT DNA HELICASE SRS2"/>
    <property type="match status" value="1"/>
</dbReference>
<feature type="domain" description="UvrD-like helicase C-terminal" evidence="13">
    <location>
        <begin position="297"/>
        <end position="562"/>
    </location>
</feature>
<keyword evidence="7" id="KW-0413">Isomerase</keyword>
<comment type="caution">
    <text evidence="14">The sequence shown here is derived from an EMBL/GenBank/DDBJ whole genome shotgun (WGS) entry which is preliminary data.</text>
</comment>
<evidence type="ECO:0000256" key="6">
    <source>
        <dbReference type="ARBA" id="ARBA00023125"/>
    </source>
</evidence>
<keyword evidence="2 11" id="KW-0547">Nucleotide-binding</keyword>
<dbReference type="PANTHER" id="PTHR11070">
    <property type="entry name" value="UVRD / RECB / PCRA DNA HELICASE FAMILY MEMBER"/>
    <property type="match status" value="1"/>
</dbReference>
<keyword evidence="5 11" id="KW-0067">ATP-binding</keyword>
<evidence type="ECO:0000256" key="3">
    <source>
        <dbReference type="ARBA" id="ARBA00022801"/>
    </source>
</evidence>
<organism evidence="14 15">
    <name type="scientific">Candidatus Borkfalkia faecipullorum</name>
    <dbReference type="NCBI Taxonomy" id="2838510"/>
    <lineage>
        <taxon>Bacteria</taxon>
        <taxon>Bacillati</taxon>
        <taxon>Bacillota</taxon>
        <taxon>Clostridia</taxon>
        <taxon>Christensenellales</taxon>
        <taxon>Christensenellaceae</taxon>
        <taxon>Candidatus Borkfalkia</taxon>
    </lineage>
</organism>
<dbReference type="PROSITE" id="PS51198">
    <property type="entry name" value="UVRD_HELICASE_ATP_BIND"/>
    <property type="match status" value="1"/>
</dbReference>
<dbReference type="GO" id="GO:0000725">
    <property type="term" value="P:recombinational repair"/>
    <property type="evidence" value="ECO:0007669"/>
    <property type="project" value="TreeGrafter"/>
</dbReference>
<dbReference type="Proteomes" id="UP000824204">
    <property type="component" value="Unassembled WGS sequence"/>
</dbReference>
<evidence type="ECO:0000256" key="4">
    <source>
        <dbReference type="ARBA" id="ARBA00022806"/>
    </source>
</evidence>
<dbReference type="GO" id="GO:0016787">
    <property type="term" value="F:hydrolase activity"/>
    <property type="evidence" value="ECO:0007669"/>
    <property type="project" value="UniProtKB-UniRule"/>
</dbReference>
<dbReference type="GO" id="GO:0005829">
    <property type="term" value="C:cytosol"/>
    <property type="evidence" value="ECO:0007669"/>
    <property type="project" value="TreeGrafter"/>
</dbReference>
<comment type="catalytic activity">
    <reaction evidence="10">
        <text>ATP + H2O = ADP + phosphate + H(+)</text>
        <dbReference type="Rhea" id="RHEA:13065"/>
        <dbReference type="ChEBI" id="CHEBI:15377"/>
        <dbReference type="ChEBI" id="CHEBI:15378"/>
        <dbReference type="ChEBI" id="CHEBI:30616"/>
        <dbReference type="ChEBI" id="CHEBI:43474"/>
        <dbReference type="ChEBI" id="CHEBI:456216"/>
        <dbReference type="EC" id="5.6.2.4"/>
    </reaction>
</comment>
<dbReference type="Gene3D" id="1.10.486.10">
    <property type="entry name" value="PCRA, domain 4"/>
    <property type="match status" value="1"/>
</dbReference>
<dbReference type="EMBL" id="DXFX01000091">
    <property type="protein sequence ID" value="HIX08234.1"/>
    <property type="molecule type" value="Genomic_DNA"/>
</dbReference>
<dbReference type="Pfam" id="PF00580">
    <property type="entry name" value="UvrD-helicase"/>
    <property type="match status" value="1"/>
</dbReference>
<dbReference type="InterPro" id="IPR027417">
    <property type="entry name" value="P-loop_NTPase"/>
</dbReference>
<dbReference type="InterPro" id="IPR014016">
    <property type="entry name" value="UvrD-like_ATP-bd"/>
</dbReference>
<accession>A0A9D1V9H8</accession>
<feature type="binding site" evidence="11">
    <location>
        <begin position="30"/>
        <end position="37"/>
    </location>
    <ligand>
        <name>ATP</name>
        <dbReference type="ChEBI" id="CHEBI:30616"/>
    </ligand>
</feature>
<dbReference type="GO" id="GO:0003677">
    <property type="term" value="F:DNA binding"/>
    <property type="evidence" value="ECO:0007669"/>
    <property type="project" value="UniProtKB-KW"/>
</dbReference>
<comment type="similarity">
    <text evidence="1">Belongs to the helicase family. UvrD subfamily.</text>
</comment>
<evidence type="ECO:0000256" key="2">
    <source>
        <dbReference type="ARBA" id="ARBA00022741"/>
    </source>
</evidence>
<dbReference type="Gene3D" id="1.10.10.160">
    <property type="match status" value="1"/>
</dbReference>
<reference evidence="14" key="1">
    <citation type="journal article" date="2021" name="PeerJ">
        <title>Extensive microbial diversity within the chicken gut microbiome revealed by metagenomics and culture.</title>
        <authorList>
            <person name="Gilroy R."/>
            <person name="Ravi A."/>
            <person name="Getino M."/>
            <person name="Pursley I."/>
            <person name="Horton D.L."/>
            <person name="Alikhan N.F."/>
            <person name="Baker D."/>
            <person name="Gharbi K."/>
            <person name="Hall N."/>
            <person name="Watson M."/>
            <person name="Adriaenssens E.M."/>
            <person name="Foster-Nyarko E."/>
            <person name="Jarju S."/>
            <person name="Secka A."/>
            <person name="Antonio M."/>
            <person name="Oren A."/>
            <person name="Chaudhuri R.R."/>
            <person name="La Ragione R."/>
            <person name="Hildebrand F."/>
            <person name="Pallen M.J."/>
        </authorList>
    </citation>
    <scope>NUCLEOTIDE SEQUENCE</scope>
    <source>
        <strain evidence="14">811</strain>
    </source>
</reference>
<evidence type="ECO:0000259" key="12">
    <source>
        <dbReference type="PROSITE" id="PS51198"/>
    </source>
</evidence>
<evidence type="ECO:0000256" key="1">
    <source>
        <dbReference type="ARBA" id="ARBA00009922"/>
    </source>
</evidence>
<keyword evidence="4 11" id="KW-0347">Helicase</keyword>
<evidence type="ECO:0000256" key="8">
    <source>
        <dbReference type="ARBA" id="ARBA00034617"/>
    </source>
</evidence>